<dbReference type="Proteomes" id="UP001148838">
    <property type="component" value="Unassembled WGS sequence"/>
</dbReference>
<accession>A0ABQ8TPC9</accession>
<comment type="caution">
    <text evidence="3">The sequence shown here is derived from an EMBL/GenBank/DDBJ whole genome shotgun (WGS) entry which is preliminary data.</text>
</comment>
<sequence>MLSKMKYGQWQEDEMNRALATVRSGDMGVNETAITYSVPRLTLKRHLGARIVLLELRLLAFDIAERNEMLHRFSKEKRMAGKKWYYAFKTRHPLLNFRQPESTSFARAKGFDKES</sequence>
<keyword evidence="4" id="KW-1185">Reference proteome</keyword>
<feature type="non-terminal residue" evidence="3">
    <location>
        <position position="115"/>
    </location>
</feature>
<gene>
    <name evidence="3" type="ORF">ANN_09716</name>
</gene>
<evidence type="ECO:0000256" key="1">
    <source>
        <dbReference type="ARBA" id="ARBA00004123"/>
    </source>
</evidence>
<dbReference type="Gene3D" id="1.10.10.60">
    <property type="entry name" value="Homeodomain-like"/>
    <property type="match status" value="1"/>
</dbReference>
<evidence type="ECO:0000313" key="3">
    <source>
        <dbReference type="EMBL" id="KAJ4447708.1"/>
    </source>
</evidence>
<organism evidence="3 4">
    <name type="scientific">Periplaneta americana</name>
    <name type="common">American cockroach</name>
    <name type="synonym">Blatta americana</name>
    <dbReference type="NCBI Taxonomy" id="6978"/>
    <lineage>
        <taxon>Eukaryota</taxon>
        <taxon>Metazoa</taxon>
        <taxon>Ecdysozoa</taxon>
        <taxon>Arthropoda</taxon>
        <taxon>Hexapoda</taxon>
        <taxon>Insecta</taxon>
        <taxon>Pterygota</taxon>
        <taxon>Neoptera</taxon>
        <taxon>Polyneoptera</taxon>
        <taxon>Dictyoptera</taxon>
        <taxon>Blattodea</taxon>
        <taxon>Blattoidea</taxon>
        <taxon>Blattidae</taxon>
        <taxon>Blattinae</taxon>
        <taxon>Periplaneta</taxon>
    </lineage>
</organism>
<dbReference type="InterPro" id="IPR007889">
    <property type="entry name" value="HTH_Psq"/>
</dbReference>
<evidence type="ECO:0000259" key="2">
    <source>
        <dbReference type="Pfam" id="PF05225"/>
    </source>
</evidence>
<dbReference type="SUPFAM" id="SSF46689">
    <property type="entry name" value="Homeodomain-like"/>
    <property type="match status" value="1"/>
</dbReference>
<reference evidence="3 4" key="1">
    <citation type="journal article" date="2022" name="Allergy">
        <title>Genome assembly and annotation of Periplaneta americana reveal a comprehensive cockroach allergen profile.</title>
        <authorList>
            <person name="Wang L."/>
            <person name="Xiong Q."/>
            <person name="Saelim N."/>
            <person name="Wang L."/>
            <person name="Nong W."/>
            <person name="Wan A.T."/>
            <person name="Shi M."/>
            <person name="Liu X."/>
            <person name="Cao Q."/>
            <person name="Hui J.H.L."/>
            <person name="Sookrung N."/>
            <person name="Leung T.F."/>
            <person name="Tungtrongchitr A."/>
            <person name="Tsui S.K.W."/>
        </authorList>
    </citation>
    <scope>NUCLEOTIDE SEQUENCE [LARGE SCALE GENOMIC DNA]</scope>
    <source>
        <strain evidence="3">PWHHKU_190912</strain>
    </source>
</reference>
<dbReference type="InterPro" id="IPR009057">
    <property type="entry name" value="Homeodomain-like_sf"/>
</dbReference>
<dbReference type="Pfam" id="PF05225">
    <property type="entry name" value="HTH_psq"/>
    <property type="match status" value="1"/>
</dbReference>
<evidence type="ECO:0000313" key="4">
    <source>
        <dbReference type="Proteomes" id="UP001148838"/>
    </source>
</evidence>
<proteinExistence type="predicted"/>
<protein>
    <recommendedName>
        <fullName evidence="2">HTH psq-type domain-containing protein</fullName>
    </recommendedName>
</protein>
<comment type="subcellular location">
    <subcellularLocation>
        <location evidence="1">Nucleus</location>
    </subcellularLocation>
</comment>
<feature type="domain" description="HTH psq-type" evidence="2">
    <location>
        <begin position="12"/>
        <end position="47"/>
    </location>
</feature>
<dbReference type="EMBL" id="JAJSOF020000005">
    <property type="protein sequence ID" value="KAJ4447708.1"/>
    <property type="molecule type" value="Genomic_DNA"/>
</dbReference>
<name>A0ABQ8TPC9_PERAM</name>